<evidence type="ECO:0000313" key="10">
    <source>
        <dbReference type="WBParaSite" id="TREG1_132570.1"/>
    </source>
</evidence>
<dbReference type="InterPro" id="IPR011598">
    <property type="entry name" value="bHLH_dom"/>
</dbReference>
<dbReference type="InterPro" id="IPR050283">
    <property type="entry name" value="E-box_TF_Regulators"/>
</dbReference>
<dbReference type="SMART" id="SM00353">
    <property type="entry name" value="HLH"/>
    <property type="match status" value="1"/>
</dbReference>
<protein>
    <recommendedName>
        <fullName evidence="8">BHLH domain-containing protein</fullName>
    </recommendedName>
</protein>
<organism evidence="9 10">
    <name type="scientific">Trichobilharzia regenti</name>
    <name type="common">Nasal bird schistosome</name>
    <dbReference type="NCBI Taxonomy" id="157069"/>
    <lineage>
        <taxon>Eukaryota</taxon>
        <taxon>Metazoa</taxon>
        <taxon>Spiralia</taxon>
        <taxon>Lophotrochozoa</taxon>
        <taxon>Platyhelminthes</taxon>
        <taxon>Trematoda</taxon>
        <taxon>Digenea</taxon>
        <taxon>Strigeidida</taxon>
        <taxon>Schistosomatoidea</taxon>
        <taxon>Schistosomatidae</taxon>
        <taxon>Trichobilharzia</taxon>
    </lineage>
</organism>
<dbReference type="PANTHER" id="PTHR23349:SF50">
    <property type="entry name" value="PROTEIN TWIST"/>
    <property type="match status" value="1"/>
</dbReference>
<dbReference type="PANTHER" id="PTHR23349">
    <property type="entry name" value="BASIC HELIX-LOOP-HELIX TRANSCRIPTION FACTOR, TWIST"/>
    <property type="match status" value="1"/>
</dbReference>
<dbReference type="PROSITE" id="PS50888">
    <property type="entry name" value="BHLH"/>
    <property type="match status" value="1"/>
</dbReference>
<dbReference type="Gene3D" id="4.10.280.10">
    <property type="entry name" value="Helix-loop-helix DNA-binding domain"/>
    <property type="match status" value="1"/>
</dbReference>
<evidence type="ECO:0000256" key="3">
    <source>
        <dbReference type="ARBA" id="ARBA00023015"/>
    </source>
</evidence>
<evidence type="ECO:0000256" key="7">
    <source>
        <dbReference type="SAM" id="MobiDB-lite"/>
    </source>
</evidence>
<dbReference type="GO" id="GO:0000977">
    <property type="term" value="F:RNA polymerase II transcription regulatory region sequence-specific DNA binding"/>
    <property type="evidence" value="ECO:0007669"/>
    <property type="project" value="TreeGrafter"/>
</dbReference>
<dbReference type="Pfam" id="PF00010">
    <property type="entry name" value="HLH"/>
    <property type="match status" value="1"/>
</dbReference>
<keyword evidence="1" id="KW-0217">Developmental protein</keyword>
<proteinExistence type="predicted"/>
<keyword evidence="6" id="KW-0539">Nucleus</keyword>
<keyword evidence="9" id="KW-1185">Reference proteome</keyword>
<evidence type="ECO:0000313" key="9">
    <source>
        <dbReference type="Proteomes" id="UP000050795"/>
    </source>
</evidence>
<accession>A0AA85J616</accession>
<evidence type="ECO:0000256" key="4">
    <source>
        <dbReference type="ARBA" id="ARBA00023125"/>
    </source>
</evidence>
<evidence type="ECO:0000256" key="5">
    <source>
        <dbReference type="ARBA" id="ARBA00023163"/>
    </source>
</evidence>
<dbReference type="AlphaFoldDB" id="A0AA85J616"/>
<dbReference type="GO" id="GO:0000981">
    <property type="term" value="F:DNA-binding transcription factor activity, RNA polymerase II-specific"/>
    <property type="evidence" value="ECO:0007669"/>
    <property type="project" value="TreeGrafter"/>
</dbReference>
<reference evidence="10" key="2">
    <citation type="submission" date="2023-11" db="UniProtKB">
        <authorList>
            <consortium name="WormBaseParasite"/>
        </authorList>
    </citation>
    <scope>IDENTIFICATION</scope>
</reference>
<keyword evidence="3" id="KW-0805">Transcription regulation</keyword>
<evidence type="ECO:0000259" key="8">
    <source>
        <dbReference type="PROSITE" id="PS50888"/>
    </source>
</evidence>
<dbReference type="GO" id="GO:0030154">
    <property type="term" value="P:cell differentiation"/>
    <property type="evidence" value="ECO:0007669"/>
    <property type="project" value="UniProtKB-KW"/>
</dbReference>
<name>A0AA85J616_TRIRE</name>
<dbReference type="FunFam" id="4.10.280.10:FF:000030">
    <property type="entry name" value="Twist transcription factor"/>
    <property type="match status" value="1"/>
</dbReference>
<dbReference type="InterPro" id="IPR036638">
    <property type="entry name" value="HLH_DNA-bd_sf"/>
</dbReference>
<feature type="domain" description="BHLH" evidence="8">
    <location>
        <begin position="346"/>
        <end position="397"/>
    </location>
</feature>
<keyword evidence="4" id="KW-0238">DNA-binding</keyword>
<reference evidence="9" key="1">
    <citation type="submission" date="2022-06" db="EMBL/GenBank/DDBJ databases">
        <authorList>
            <person name="Berger JAMES D."/>
            <person name="Berger JAMES D."/>
        </authorList>
    </citation>
    <scope>NUCLEOTIDE SEQUENCE [LARGE SCALE GENOMIC DNA]</scope>
</reference>
<sequence length="697" mass="78180">MSHFYSNSNINSTNNDSNNDNNPFYCNESIIINNIHVNEYCQDEPVITNPFMTTYFDNMWNFSNVYSDTTFTTNHTTATNSNNIKTNITTVTTATSPIYSTPYMESNSNSTMSLYHLNIENQLPEHHHHQQQQQQQTTQSQRSDLGNLHDMKYASDISSTNSLLKADLYTTDPHYYYGSYSYPFICYSYEKENCRVQDISSAGNQFYSLLDNTTTNTTTASDIHEIDNNNNNSNYNNNNANEEGLITSNIKNSAALLAYLNLDKIKVNESLPDSLNNQNQLESNLNQCSTVFKSSGKSTTKSNESFKPPCSNFKNSYKTDNTLNHNNNQNSTTNLLKSSASEELQTQRFLANVRERQRTQSLNQAFAELRRIIPTLPSDKLSKIQTLKLATRYIDFLSQVLQAASSSLPQPTPPTPQPSAASSSNNFIVDLSTETYTINDNNNNKYLCTDCKIVKTDPPVCPQSTPQLQLSHVTTFQKCDVPYNPVEKLKKLGPNNEYSLMSEDKFYNNNRYVDNEDFVYDNDNNDDINKQYSRVCSSKAKSYRKWRFTYNNFTQPPFSSASSASSSCSPPSLSSSSSPSAPSESPASIYCVENNNNKEHLLSEMKRYKEASSPFSSSSFSPKSISVSFSASSASTLSTTALPLPSTLAPTLPTPTSELVPHSHHKNQGLSYAFSVWRMEGAWLSTSTNDDDIIIGN</sequence>
<evidence type="ECO:0000256" key="6">
    <source>
        <dbReference type="ARBA" id="ARBA00023242"/>
    </source>
</evidence>
<keyword evidence="5" id="KW-0804">Transcription</keyword>
<feature type="region of interest" description="Disordered" evidence="7">
    <location>
        <begin position="560"/>
        <end position="588"/>
    </location>
</feature>
<dbReference type="Proteomes" id="UP000050795">
    <property type="component" value="Unassembled WGS sequence"/>
</dbReference>
<evidence type="ECO:0000256" key="1">
    <source>
        <dbReference type="ARBA" id="ARBA00022473"/>
    </source>
</evidence>
<dbReference type="GO" id="GO:0046983">
    <property type="term" value="F:protein dimerization activity"/>
    <property type="evidence" value="ECO:0007669"/>
    <property type="project" value="InterPro"/>
</dbReference>
<evidence type="ECO:0000256" key="2">
    <source>
        <dbReference type="ARBA" id="ARBA00022782"/>
    </source>
</evidence>
<dbReference type="WBParaSite" id="TREG1_132570.1">
    <property type="protein sequence ID" value="TREG1_132570.1"/>
    <property type="gene ID" value="TREG1_132570"/>
</dbReference>
<keyword evidence="2" id="KW-0221">Differentiation</keyword>
<dbReference type="SUPFAM" id="SSF47459">
    <property type="entry name" value="HLH, helix-loop-helix DNA-binding domain"/>
    <property type="match status" value="1"/>
</dbReference>